<comment type="caution">
    <text evidence="1">The sequence shown here is derived from an EMBL/GenBank/DDBJ whole genome shotgun (WGS) entry which is preliminary data.</text>
</comment>
<dbReference type="GO" id="GO:0032259">
    <property type="term" value="P:methylation"/>
    <property type="evidence" value="ECO:0007669"/>
    <property type="project" value="UniProtKB-KW"/>
</dbReference>
<proteinExistence type="predicted"/>
<evidence type="ECO:0000313" key="1">
    <source>
        <dbReference type="EMBL" id="MDG0817337.1"/>
    </source>
</evidence>
<organism evidence="1 2">
    <name type="scientific">Bdellovibrio svalbardensis</name>
    <dbReference type="NCBI Taxonomy" id="2972972"/>
    <lineage>
        <taxon>Bacteria</taxon>
        <taxon>Pseudomonadati</taxon>
        <taxon>Bdellovibrionota</taxon>
        <taxon>Bdellovibrionia</taxon>
        <taxon>Bdellovibrionales</taxon>
        <taxon>Pseudobdellovibrionaceae</taxon>
        <taxon>Bdellovibrio</taxon>
    </lineage>
</organism>
<evidence type="ECO:0000313" key="2">
    <source>
        <dbReference type="Proteomes" id="UP001152321"/>
    </source>
</evidence>
<accession>A0ABT6DLE6</accession>
<dbReference type="EMBL" id="JANRMI010000004">
    <property type="protein sequence ID" value="MDG0817337.1"/>
    <property type="molecule type" value="Genomic_DNA"/>
</dbReference>
<keyword evidence="2" id="KW-1185">Reference proteome</keyword>
<name>A0ABT6DLE6_9BACT</name>
<dbReference type="Pfam" id="PF13489">
    <property type="entry name" value="Methyltransf_23"/>
    <property type="match status" value="1"/>
</dbReference>
<dbReference type="GO" id="GO:0008168">
    <property type="term" value="F:methyltransferase activity"/>
    <property type="evidence" value="ECO:0007669"/>
    <property type="project" value="UniProtKB-KW"/>
</dbReference>
<keyword evidence="1" id="KW-0808">Transferase</keyword>
<sequence length="171" mass="20127">MKQIDIGCGPKKAENHFGVDLFQFPGVDLVFDFDAGAWPIEDSSFDSARSIHVIEHISDTKNFFKEIHRICKDGAEVYIETPHFSWVDSWSDPTHRWHFSAGWYGPLQKGEYLGAIVGHFEHVKTVIEFNKSVRSWYPRLIVKLFGIETYERYYAFRYPARNIHTWLRVRK</sequence>
<dbReference type="Gene3D" id="3.40.50.150">
    <property type="entry name" value="Vaccinia Virus protein VP39"/>
    <property type="match status" value="1"/>
</dbReference>
<reference evidence="1" key="1">
    <citation type="submission" date="2022-08" db="EMBL/GenBank/DDBJ databases">
        <title>Novel Bdellovibrio Species Isolated from Svalbard: Designation Bdellovibrio svalbardensis.</title>
        <authorList>
            <person name="Mitchell R.J."/>
            <person name="Choi S.Y."/>
        </authorList>
    </citation>
    <scope>NUCLEOTIDE SEQUENCE</scope>
    <source>
        <strain evidence="1">PAP01</strain>
    </source>
</reference>
<keyword evidence="1" id="KW-0489">Methyltransferase</keyword>
<gene>
    <name evidence="1" type="ORF">NWE73_13230</name>
</gene>
<protein>
    <submittedName>
        <fullName evidence="1">Methyltransferase domain-containing protein</fullName>
    </submittedName>
</protein>
<dbReference type="InterPro" id="IPR029063">
    <property type="entry name" value="SAM-dependent_MTases_sf"/>
</dbReference>
<dbReference type="RefSeq" id="WP_277578815.1">
    <property type="nucleotide sequence ID" value="NZ_JANRMI010000004.1"/>
</dbReference>
<dbReference type="Proteomes" id="UP001152321">
    <property type="component" value="Unassembled WGS sequence"/>
</dbReference>
<dbReference type="SUPFAM" id="SSF53335">
    <property type="entry name" value="S-adenosyl-L-methionine-dependent methyltransferases"/>
    <property type="match status" value="1"/>
</dbReference>